<comment type="cofactor">
    <cofactor evidence="7 9">
        <name>Ca(2+)</name>
        <dbReference type="ChEBI" id="CHEBI:29108"/>
    </cofactor>
    <text evidence="7 9">Binds 2 calcium ions per subunit.</text>
</comment>
<dbReference type="Pfam" id="PF01731">
    <property type="entry name" value="Arylesterase"/>
    <property type="match status" value="1"/>
</dbReference>
<dbReference type="EC" id="3.1.1.2" evidence="9"/>
<dbReference type="InterPro" id="IPR011042">
    <property type="entry name" value="6-blade_b-propeller_TolB-like"/>
</dbReference>
<keyword evidence="7 9" id="KW-0106">Calcium</keyword>
<dbReference type="PANTHER" id="PTHR11799:SF12">
    <property type="entry name" value="PARAOXONASE-RELATED"/>
    <property type="match status" value="1"/>
</dbReference>
<dbReference type="PRINTS" id="PR01785">
    <property type="entry name" value="PARAOXONASE"/>
</dbReference>
<dbReference type="Ensembl" id="ENSEBUT00000024818.1">
    <property type="protein sequence ID" value="ENSEBUP00000024242.1"/>
    <property type="gene ID" value="ENSEBUG00000014933.1"/>
</dbReference>
<evidence type="ECO:0000313" key="11">
    <source>
        <dbReference type="Proteomes" id="UP000694388"/>
    </source>
</evidence>
<evidence type="ECO:0000256" key="7">
    <source>
        <dbReference type="PIRSR" id="PIRSR602640-2"/>
    </source>
</evidence>
<dbReference type="PANTHER" id="PTHR11799">
    <property type="entry name" value="PARAOXONASE"/>
    <property type="match status" value="1"/>
</dbReference>
<feature type="glycosylation site" description="N-linked (GlcNAc...) asparagine" evidence="8">
    <location>
        <position position="241"/>
    </location>
</feature>
<evidence type="ECO:0000313" key="10">
    <source>
        <dbReference type="Ensembl" id="ENSEBUP00000024242.1"/>
    </source>
</evidence>
<feature type="binding site" evidence="7">
    <location>
        <position position="141"/>
    </location>
    <ligand>
        <name>Ca(2+)</name>
        <dbReference type="ChEBI" id="CHEBI:29108"/>
        <label>1</label>
        <note>catalytic</note>
    </ligand>
</feature>
<dbReference type="InterPro" id="IPR002640">
    <property type="entry name" value="Arylesterase"/>
</dbReference>
<evidence type="ECO:0000256" key="2">
    <source>
        <dbReference type="ARBA" id="ARBA00008595"/>
    </source>
</evidence>
<evidence type="ECO:0000256" key="6">
    <source>
        <dbReference type="PIRSR" id="PIRSR602640-1"/>
    </source>
</evidence>
<dbReference type="AlphaFoldDB" id="A0A8C4R2D3"/>
<dbReference type="SUPFAM" id="SSF63829">
    <property type="entry name" value="Calcium-dependent phosphotriesterase"/>
    <property type="match status" value="1"/>
</dbReference>
<evidence type="ECO:0000256" key="9">
    <source>
        <dbReference type="RuleBase" id="RU368025"/>
    </source>
</evidence>
<feature type="binding site" evidence="7">
    <location>
        <position position="87"/>
    </location>
    <ligand>
        <name>Ca(2+)</name>
        <dbReference type="ChEBI" id="CHEBI:29108"/>
        <label>1</label>
        <note>catalytic</note>
    </ligand>
</feature>
<keyword evidence="5 8" id="KW-0325">Glycoprotein</keyword>
<feature type="binding site" evidence="7">
    <location>
        <position position="33"/>
    </location>
    <ligand>
        <name>Ca(2+)</name>
        <dbReference type="ChEBI" id="CHEBI:29108"/>
        <label>1</label>
        <note>catalytic</note>
    </ligand>
</feature>
<organism evidence="10 11">
    <name type="scientific">Eptatretus burgeri</name>
    <name type="common">Inshore hagfish</name>
    <dbReference type="NCBI Taxonomy" id="7764"/>
    <lineage>
        <taxon>Eukaryota</taxon>
        <taxon>Metazoa</taxon>
        <taxon>Chordata</taxon>
        <taxon>Craniata</taxon>
        <taxon>Vertebrata</taxon>
        <taxon>Cyclostomata</taxon>
        <taxon>Myxini</taxon>
        <taxon>Myxiniformes</taxon>
        <taxon>Myxinidae</taxon>
        <taxon>Eptatretinae</taxon>
        <taxon>Eptatretus</taxon>
    </lineage>
</organism>
<evidence type="ECO:0000256" key="4">
    <source>
        <dbReference type="ARBA" id="ARBA00023157"/>
    </source>
</evidence>
<keyword evidence="11" id="KW-1185">Reference proteome</keyword>
<feature type="binding site" evidence="7">
    <location>
        <position position="88"/>
    </location>
    <ligand>
        <name>Ca(2+)</name>
        <dbReference type="ChEBI" id="CHEBI:29108"/>
        <label>1</label>
        <note>catalytic</note>
    </ligand>
</feature>
<name>A0A8C4R2D3_EPTBU</name>
<feature type="binding site" evidence="7">
    <location>
        <position position="187"/>
    </location>
    <ligand>
        <name>Ca(2+)</name>
        <dbReference type="ChEBI" id="CHEBI:29108"/>
        <label>1</label>
        <note>catalytic</note>
    </ligand>
</feature>
<dbReference type="GO" id="GO:0004064">
    <property type="term" value="F:arylesterase activity"/>
    <property type="evidence" value="ECO:0007669"/>
    <property type="project" value="UniProtKB-UniRule"/>
</dbReference>
<feature type="binding site" evidence="7">
    <location>
        <position position="186"/>
    </location>
    <ligand>
        <name>Ca(2+)</name>
        <dbReference type="ChEBI" id="CHEBI:29108"/>
        <label>1</label>
        <note>catalytic</note>
    </ligand>
</feature>
<evidence type="ECO:0000256" key="5">
    <source>
        <dbReference type="ARBA" id="ARBA00023180"/>
    </source>
</evidence>
<proteinExistence type="inferred from homology"/>
<feature type="active site" description="Proton acceptor" evidence="6">
    <location>
        <position position="31"/>
    </location>
</feature>
<accession>A0A8C4R2D3</accession>
<reference evidence="10" key="1">
    <citation type="submission" date="2025-08" db="UniProtKB">
        <authorList>
            <consortium name="Ensembl"/>
        </authorList>
    </citation>
    <scope>IDENTIFICATION</scope>
</reference>
<keyword evidence="4 9" id="KW-1015">Disulfide bond</keyword>
<reference evidence="10" key="2">
    <citation type="submission" date="2025-09" db="UniProtKB">
        <authorList>
            <consortium name="Ensembl"/>
        </authorList>
    </citation>
    <scope>IDENTIFICATION</scope>
</reference>
<protein>
    <recommendedName>
        <fullName evidence="9">Paraoxonase</fullName>
        <ecNumber evidence="9">3.1.1.2</ecNumber>
    </recommendedName>
</protein>
<dbReference type="Gene3D" id="2.120.10.30">
    <property type="entry name" value="TolB, C-terminal domain"/>
    <property type="match status" value="1"/>
</dbReference>
<sequence length="279" mass="31224">KIYFLDLNDDAGVPVPFNFSPDFHSMTFNPHGISYFIDHTDGAEKIFLFVVNHPNHDSQVDIFQVDLESKLLIFEKTVQHDLLPHINNIAAVGVDAFYATNYLTSEETLLLTLALPMNDTNVIFYNYNKASVVARDLGMANGINLSPDGRHVYVADTLNKEVKVMNRKEDNSLSLEKVIKLHVLPDNIEVDRKTGSLWIGCLPSIWPLVFYGTKHSPGSEVVRIDCPSSAKPIVTTIYSNNGSELQSSSVAARHESHLLIGTVFHRMMRCTLPIIPLEC</sequence>
<evidence type="ECO:0000256" key="8">
    <source>
        <dbReference type="PIRSR" id="PIRSR602640-4"/>
    </source>
</evidence>
<dbReference type="Proteomes" id="UP000694388">
    <property type="component" value="Unplaced"/>
</dbReference>
<dbReference type="InterPro" id="IPR051288">
    <property type="entry name" value="Serum_paraoxonase/arylesterase"/>
</dbReference>
<dbReference type="GO" id="GO:0046872">
    <property type="term" value="F:metal ion binding"/>
    <property type="evidence" value="ECO:0007669"/>
    <property type="project" value="UniProtKB-KW"/>
</dbReference>
<keyword evidence="3 9" id="KW-0378">Hydrolase</keyword>
<comment type="catalytic activity">
    <reaction evidence="1 9">
        <text>a phenyl acetate + H2O = a phenol + acetate + H(+)</text>
        <dbReference type="Rhea" id="RHEA:17309"/>
        <dbReference type="ChEBI" id="CHEBI:15377"/>
        <dbReference type="ChEBI" id="CHEBI:15378"/>
        <dbReference type="ChEBI" id="CHEBI:30089"/>
        <dbReference type="ChEBI" id="CHEBI:33853"/>
        <dbReference type="ChEBI" id="CHEBI:140310"/>
        <dbReference type="EC" id="3.1.1.2"/>
    </reaction>
</comment>
<evidence type="ECO:0000256" key="3">
    <source>
        <dbReference type="ARBA" id="ARBA00022801"/>
    </source>
</evidence>
<keyword evidence="7 9" id="KW-0479">Metal-binding</keyword>
<comment type="similarity">
    <text evidence="2 9">Belongs to the paraoxonase family.</text>
</comment>
<dbReference type="OMA" id="VVSEGYH"/>
<evidence type="ECO:0000256" key="1">
    <source>
        <dbReference type="ARBA" id="ARBA00000368"/>
    </source>
</evidence>
<dbReference type="GeneTree" id="ENSGT00390000008932"/>
<comment type="PTM">
    <text evidence="8">Glycosylated.</text>
</comment>